<dbReference type="AlphaFoldDB" id="A0A269ZBM7"/>
<comment type="similarity">
    <text evidence="1">Belongs to the peptidase S66 family.</text>
</comment>
<feature type="region of interest" description="Disordered" evidence="6">
    <location>
        <begin position="175"/>
        <end position="231"/>
    </location>
</feature>
<accession>A0A269ZBM7</accession>
<dbReference type="InterPro" id="IPR040449">
    <property type="entry name" value="Peptidase_S66_N"/>
</dbReference>
<dbReference type="GO" id="GO:0008236">
    <property type="term" value="F:serine-type peptidase activity"/>
    <property type="evidence" value="ECO:0007669"/>
    <property type="project" value="UniProtKB-KW"/>
</dbReference>
<evidence type="ECO:0000256" key="2">
    <source>
        <dbReference type="ARBA" id="ARBA00022645"/>
    </source>
</evidence>
<feature type="domain" description="LD-carboxypeptidase C-terminal" evidence="8">
    <location>
        <begin position="240"/>
        <end position="357"/>
    </location>
</feature>
<keyword evidence="3" id="KW-0645">Protease</keyword>
<dbReference type="InterPro" id="IPR027478">
    <property type="entry name" value="LdcA_N"/>
</dbReference>
<organism evidence="9 10">
    <name type="scientific">Brevibacterium casei</name>
    <dbReference type="NCBI Taxonomy" id="33889"/>
    <lineage>
        <taxon>Bacteria</taxon>
        <taxon>Bacillati</taxon>
        <taxon>Actinomycetota</taxon>
        <taxon>Actinomycetes</taxon>
        <taxon>Micrococcales</taxon>
        <taxon>Brevibacteriaceae</taxon>
        <taxon>Brevibacterium</taxon>
    </lineage>
</organism>
<dbReference type="CDD" id="cd07025">
    <property type="entry name" value="Peptidase_S66"/>
    <property type="match status" value="1"/>
</dbReference>
<evidence type="ECO:0000313" key="10">
    <source>
        <dbReference type="Proteomes" id="UP000216867"/>
    </source>
</evidence>
<comment type="caution">
    <text evidence="9">The sequence shown here is derived from an EMBL/GenBank/DDBJ whole genome shotgun (WGS) entry which is preliminary data.</text>
</comment>
<dbReference type="Proteomes" id="UP000216867">
    <property type="component" value="Unassembled WGS sequence"/>
</dbReference>
<evidence type="ECO:0000256" key="5">
    <source>
        <dbReference type="ARBA" id="ARBA00022825"/>
    </source>
</evidence>
<keyword evidence="4" id="KW-0378">Hydrolase</keyword>
<proteinExistence type="inferred from homology"/>
<dbReference type="RefSeq" id="WP_009380468.1">
    <property type="nucleotide sequence ID" value="NZ_DDJN01000045.1"/>
</dbReference>
<dbReference type="InterPro" id="IPR003507">
    <property type="entry name" value="S66_fam"/>
</dbReference>
<protein>
    <submittedName>
        <fullName evidence="9">LD-carboxypeptidase</fullName>
    </submittedName>
</protein>
<dbReference type="Pfam" id="PF17676">
    <property type="entry name" value="Peptidase_S66C"/>
    <property type="match status" value="1"/>
</dbReference>
<dbReference type="GO" id="GO:0006508">
    <property type="term" value="P:proteolysis"/>
    <property type="evidence" value="ECO:0007669"/>
    <property type="project" value="UniProtKB-KW"/>
</dbReference>
<feature type="compositionally biased region" description="Basic and acidic residues" evidence="6">
    <location>
        <begin position="178"/>
        <end position="187"/>
    </location>
</feature>
<dbReference type="SUPFAM" id="SSF52317">
    <property type="entry name" value="Class I glutamine amidotransferase-like"/>
    <property type="match status" value="1"/>
</dbReference>
<dbReference type="Gene3D" id="3.40.50.10740">
    <property type="entry name" value="Class I glutamine amidotransferase-like"/>
    <property type="match status" value="1"/>
</dbReference>
<evidence type="ECO:0000256" key="3">
    <source>
        <dbReference type="ARBA" id="ARBA00022670"/>
    </source>
</evidence>
<feature type="compositionally biased region" description="Basic residues" evidence="6">
    <location>
        <begin position="205"/>
        <end position="215"/>
    </location>
</feature>
<evidence type="ECO:0000313" key="9">
    <source>
        <dbReference type="EMBL" id="PAK95194.1"/>
    </source>
</evidence>
<evidence type="ECO:0000259" key="7">
    <source>
        <dbReference type="Pfam" id="PF02016"/>
    </source>
</evidence>
<reference evidence="9 10" key="1">
    <citation type="submission" date="2017-04" db="EMBL/GenBank/DDBJ databases">
        <title>Kefir bacterial isolates.</title>
        <authorList>
            <person name="Kim Y."/>
            <person name="Blasche S."/>
            <person name="Patil K.R."/>
        </authorList>
    </citation>
    <scope>NUCLEOTIDE SEQUENCE [LARGE SCALE GENOMIC DNA]</scope>
    <source>
        <strain evidence="9 10">OG2</strain>
    </source>
</reference>
<dbReference type="PANTHER" id="PTHR30237:SF2">
    <property type="entry name" value="MUREIN TETRAPEPTIDE CARBOXYPEPTIDASE"/>
    <property type="match status" value="1"/>
</dbReference>
<dbReference type="InterPro" id="IPR027461">
    <property type="entry name" value="Carboxypeptidase_A_C_sf"/>
</dbReference>
<dbReference type="PIRSF" id="PIRSF028757">
    <property type="entry name" value="LD-carboxypeptidase"/>
    <property type="match status" value="1"/>
</dbReference>
<gene>
    <name evidence="9" type="ORF">B8X04_10235</name>
</gene>
<feature type="domain" description="LD-carboxypeptidase N-terminal" evidence="7">
    <location>
        <begin position="17"/>
        <end position="141"/>
    </location>
</feature>
<dbReference type="Pfam" id="PF02016">
    <property type="entry name" value="Peptidase_S66"/>
    <property type="match status" value="1"/>
</dbReference>
<dbReference type="PANTHER" id="PTHR30237">
    <property type="entry name" value="MURAMOYLTETRAPEPTIDE CARBOXYPEPTIDASE"/>
    <property type="match status" value="1"/>
</dbReference>
<keyword evidence="5" id="KW-0720">Serine protease</keyword>
<dbReference type="InterPro" id="IPR040921">
    <property type="entry name" value="Peptidase_S66C"/>
</dbReference>
<evidence type="ECO:0000259" key="8">
    <source>
        <dbReference type="Pfam" id="PF17676"/>
    </source>
</evidence>
<keyword evidence="2 9" id="KW-0121">Carboxypeptidase</keyword>
<sequence length="371" mass="40301">MRSPYLDTAPLVPGDTVRLIAPSGPADEDSLQRAISRLEAWGLNVAPGEHVRARHPRVSYLAGTDAQRRADLVDAWCDPNTDAVIALRGGYGAMRLIDGLDFDHLSRHGLRADGRPKLLAGSSDVTALHQAWDHHLGVASLFCPMPGNSPFRDSAVVADEVASWLFEPWGGRELGFPDGERSGGDSRRRSRTLSVDSEPRDRHSASSKRRRHTKERRSEPRDPAPPVSRARTLVPGTAIGRLVGGNLSLVAAGLGSPEFSELRERRAERGPQIAMLEDVDEELYRLDNLFLQLVRAGWFAAADAVVLGSWIDCAPVAEVEDLVLGFLRGAGIPIVSELCFGHDPDAPSTPLGVDVRLEAPAGDRPRLWVCP</sequence>
<dbReference type="Gene3D" id="3.50.30.60">
    <property type="entry name" value="LD-carboxypeptidase A C-terminal domain-like"/>
    <property type="match status" value="1"/>
</dbReference>
<dbReference type="InterPro" id="IPR029062">
    <property type="entry name" value="Class_I_gatase-like"/>
</dbReference>
<dbReference type="EMBL" id="NCWY01000008">
    <property type="protein sequence ID" value="PAK95194.1"/>
    <property type="molecule type" value="Genomic_DNA"/>
</dbReference>
<dbReference type="SUPFAM" id="SSF141986">
    <property type="entry name" value="LD-carboxypeptidase A C-terminal domain-like"/>
    <property type="match status" value="1"/>
</dbReference>
<evidence type="ECO:0000256" key="4">
    <source>
        <dbReference type="ARBA" id="ARBA00022801"/>
    </source>
</evidence>
<evidence type="ECO:0000256" key="6">
    <source>
        <dbReference type="SAM" id="MobiDB-lite"/>
    </source>
</evidence>
<dbReference type="GO" id="GO:0004180">
    <property type="term" value="F:carboxypeptidase activity"/>
    <property type="evidence" value="ECO:0007669"/>
    <property type="project" value="UniProtKB-KW"/>
</dbReference>
<evidence type="ECO:0000256" key="1">
    <source>
        <dbReference type="ARBA" id="ARBA00010233"/>
    </source>
</evidence>
<name>A0A269ZBM7_9MICO</name>